<dbReference type="HOGENOM" id="CLU_2985172_0_0_1"/>
<dbReference type="AlphaFoldDB" id="J3LM83"/>
<protein>
    <submittedName>
        <fullName evidence="1">Uncharacterized protein</fullName>
    </submittedName>
</protein>
<dbReference type="Proteomes" id="UP000006038">
    <property type="component" value="Chromosome 3"/>
</dbReference>
<organism evidence="1">
    <name type="scientific">Oryza brachyantha</name>
    <name type="common">malo sina</name>
    <dbReference type="NCBI Taxonomy" id="4533"/>
    <lineage>
        <taxon>Eukaryota</taxon>
        <taxon>Viridiplantae</taxon>
        <taxon>Streptophyta</taxon>
        <taxon>Embryophyta</taxon>
        <taxon>Tracheophyta</taxon>
        <taxon>Spermatophyta</taxon>
        <taxon>Magnoliopsida</taxon>
        <taxon>Liliopsida</taxon>
        <taxon>Poales</taxon>
        <taxon>Poaceae</taxon>
        <taxon>BOP clade</taxon>
        <taxon>Oryzoideae</taxon>
        <taxon>Oryzeae</taxon>
        <taxon>Oryzinae</taxon>
        <taxon>Oryza</taxon>
    </lineage>
</organism>
<keyword evidence="2" id="KW-1185">Reference proteome</keyword>
<evidence type="ECO:0000313" key="2">
    <source>
        <dbReference type="Proteomes" id="UP000006038"/>
    </source>
</evidence>
<accession>J3LM83</accession>
<evidence type="ECO:0000313" key="1">
    <source>
        <dbReference type="EnsemblPlants" id="OB03G21590.1"/>
    </source>
</evidence>
<dbReference type="Gramene" id="OB03G21590.1">
    <property type="protein sequence ID" value="OB03G21590.1"/>
    <property type="gene ID" value="OB03G21590"/>
</dbReference>
<name>J3LM83_ORYBR</name>
<sequence>LFTKLFHLRQYKVINLYIRLGNVFLFCTWQAQQSKQFFSPDSYNQFQQTPNFYSCTVY</sequence>
<proteinExistence type="predicted"/>
<reference evidence="1" key="2">
    <citation type="submission" date="2013-04" db="UniProtKB">
        <authorList>
            <consortium name="EnsemblPlants"/>
        </authorList>
    </citation>
    <scope>IDENTIFICATION</scope>
</reference>
<dbReference type="EnsemblPlants" id="OB03G21590.1">
    <property type="protein sequence ID" value="OB03G21590.1"/>
    <property type="gene ID" value="OB03G21590"/>
</dbReference>
<reference evidence="1" key="1">
    <citation type="journal article" date="2013" name="Nat. Commun.">
        <title>Whole-genome sequencing of Oryza brachyantha reveals mechanisms underlying Oryza genome evolution.</title>
        <authorList>
            <person name="Chen J."/>
            <person name="Huang Q."/>
            <person name="Gao D."/>
            <person name="Wang J."/>
            <person name="Lang Y."/>
            <person name="Liu T."/>
            <person name="Li B."/>
            <person name="Bai Z."/>
            <person name="Luis Goicoechea J."/>
            <person name="Liang C."/>
            <person name="Chen C."/>
            <person name="Zhang W."/>
            <person name="Sun S."/>
            <person name="Liao Y."/>
            <person name="Zhang X."/>
            <person name="Yang L."/>
            <person name="Song C."/>
            <person name="Wang M."/>
            <person name="Shi J."/>
            <person name="Liu G."/>
            <person name="Liu J."/>
            <person name="Zhou H."/>
            <person name="Zhou W."/>
            <person name="Yu Q."/>
            <person name="An N."/>
            <person name="Chen Y."/>
            <person name="Cai Q."/>
            <person name="Wang B."/>
            <person name="Liu B."/>
            <person name="Min J."/>
            <person name="Huang Y."/>
            <person name="Wu H."/>
            <person name="Li Z."/>
            <person name="Zhang Y."/>
            <person name="Yin Y."/>
            <person name="Song W."/>
            <person name="Jiang J."/>
            <person name="Jackson S.A."/>
            <person name="Wing R.A."/>
            <person name="Wang J."/>
            <person name="Chen M."/>
        </authorList>
    </citation>
    <scope>NUCLEOTIDE SEQUENCE [LARGE SCALE GENOMIC DNA]</scope>
    <source>
        <strain evidence="1">cv. IRGC 101232</strain>
    </source>
</reference>